<dbReference type="Pfam" id="PF03009">
    <property type="entry name" value="GDPD"/>
    <property type="match status" value="1"/>
</dbReference>
<comment type="caution">
    <text evidence="3">The sequence shown here is derived from an EMBL/GenBank/DDBJ whole genome shotgun (WGS) entry which is preliminary data.</text>
</comment>
<dbReference type="Gene3D" id="3.20.20.190">
    <property type="entry name" value="Phosphatidylinositol (PI) phosphodiesterase"/>
    <property type="match status" value="1"/>
</dbReference>
<dbReference type="PANTHER" id="PTHR46211:SF1">
    <property type="entry name" value="GLYCEROPHOSPHODIESTER PHOSPHODIESTERASE, CYTOPLASMIC"/>
    <property type="match status" value="1"/>
</dbReference>
<gene>
    <name evidence="3" type="ORF">EU557_10850</name>
</gene>
<dbReference type="GO" id="GO:0006629">
    <property type="term" value="P:lipid metabolic process"/>
    <property type="evidence" value="ECO:0007669"/>
    <property type="project" value="InterPro"/>
</dbReference>
<evidence type="ECO:0000256" key="1">
    <source>
        <dbReference type="SAM" id="SignalP"/>
    </source>
</evidence>
<feature type="domain" description="GP-PDE" evidence="2">
    <location>
        <begin position="56"/>
        <end position="311"/>
    </location>
</feature>
<feature type="signal peptide" evidence="1">
    <location>
        <begin position="1"/>
        <end position="36"/>
    </location>
</feature>
<protein>
    <recommendedName>
        <fullName evidence="2">GP-PDE domain-containing protein</fullName>
    </recommendedName>
</protein>
<dbReference type="PROSITE" id="PS50007">
    <property type="entry name" value="PIPLC_X_DOMAIN"/>
    <property type="match status" value="1"/>
</dbReference>
<dbReference type="CDD" id="cd08566">
    <property type="entry name" value="GDPD_AtGDE_like"/>
    <property type="match status" value="1"/>
</dbReference>
<organism evidence="3 4">
    <name type="scientific">Hymenobacter wooponensis</name>
    <dbReference type="NCBI Taxonomy" id="1525360"/>
    <lineage>
        <taxon>Bacteria</taxon>
        <taxon>Pseudomonadati</taxon>
        <taxon>Bacteroidota</taxon>
        <taxon>Cytophagia</taxon>
        <taxon>Cytophagales</taxon>
        <taxon>Hymenobacteraceae</taxon>
        <taxon>Hymenobacter</taxon>
    </lineage>
</organism>
<name>A0A4Z0MKN4_9BACT</name>
<dbReference type="OrthoDB" id="384721at2"/>
<evidence type="ECO:0000259" key="2">
    <source>
        <dbReference type="PROSITE" id="PS51704"/>
    </source>
</evidence>
<dbReference type="EMBL" id="SRKZ01000003">
    <property type="protein sequence ID" value="TGD80333.1"/>
    <property type="molecule type" value="Genomic_DNA"/>
</dbReference>
<feature type="chain" id="PRO_5021445205" description="GP-PDE domain-containing protein" evidence="1">
    <location>
        <begin position="37"/>
        <end position="329"/>
    </location>
</feature>
<dbReference type="Proteomes" id="UP000298284">
    <property type="component" value="Unassembled WGS sequence"/>
</dbReference>
<evidence type="ECO:0000313" key="3">
    <source>
        <dbReference type="EMBL" id="TGD80333.1"/>
    </source>
</evidence>
<dbReference type="PROSITE" id="PS51704">
    <property type="entry name" value="GP_PDE"/>
    <property type="match status" value="1"/>
</dbReference>
<keyword evidence="1" id="KW-0732">Signal</keyword>
<evidence type="ECO:0000313" key="4">
    <source>
        <dbReference type="Proteomes" id="UP000298284"/>
    </source>
</evidence>
<dbReference type="GO" id="GO:0008081">
    <property type="term" value="F:phosphoric diester hydrolase activity"/>
    <property type="evidence" value="ECO:0007669"/>
    <property type="project" value="InterPro"/>
</dbReference>
<reference evidence="3 4" key="1">
    <citation type="submission" date="2019-04" db="EMBL/GenBank/DDBJ databases">
        <authorList>
            <person name="Feng G."/>
            <person name="Zhang J."/>
            <person name="Zhu H."/>
        </authorList>
    </citation>
    <scope>NUCLEOTIDE SEQUENCE [LARGE SCALE GENOMIC DNA]</scope>
    <source>
        <strain evidence="3 4">JCM 19491</strain>
    </source>
</reference>
<dbReference type="RefSeq" id="WP_135530488.1">
    <property type="nucleotide sequence ID" value="NZ_SRKZ01000003.1"/>
</dbReference>
<sequence length="329" mass="36401">MSGIVHMQLSYFRMGRRVLLPVFLSGLALACHTATAAPLGSGATDRPTSVRPASQPLVLGHAGSGFFTPFLPFNPLPPSSLRSINRALRQKAAGVEVDIRLSQDGVPVLYHDHTLASMTDGQGCVSQTSAADLQRLHYRGGWPYDWFQHEQISTFEQLLSQLAKRPEFPYLHLDLHEDDACSANDTTRSRTLARQLVALLGQYRVPAERVLILTNRPTTLAYLRQLQPTLPLGLEFTDEFEQGMAFLSAADVQAVVLHKDDVSPERVARIHETGREVVVFGGRSGQAVKRVVASRPDAYQVDNVRRLRHQLHHQSAIQHSLSMAKPANP</sequence>
<dbReference type="PANTHER" id="PTHR46211">
    <property type="entry name" value="GLYCEROPHOSPHORYL DIESTER PHOSPHODIESTERASE"/>
    <property type="match status" value="1"/>
</dbReference>
<keyword evidence="4" id="KW-1185">Reference proteome</keyword>
<dbReference type="InterPro" id="IPR017946">
    <property type="entry name" value="PLC-like_Pdiesterase_TIM-brl"/>
</dbReference>
<dbReference type="InterPro" id="IPR030395">
    <property type="entry name" value="GP_PDE_dom"/>
</dbReference>
<accession>A0A4Z0MKN4</accession>
<dbReference type="AlphaFoldDB" id="A0A4Z0MKN4"/>
<proteinExistence type="predicted"/>
<dbReference type="SUPFAM" id="SSF51695">
    <property type="entry name" value="PLC-like phosphodiesterases"/>
    <property type="match status" value="1"/>
</dbReference>